<dbReference type="NCBIfam" id="TIGR00254">
    <property type="entry name" value="GGDEF"/>
    <property type="match status" value="1"/>
</dbReference>
<gene>
    <name evidence="6" type="ORF">CXK95_00715</name>
</gene>
<dbReference type="Pfam" id="PF00990">
    <property type="entry name" value="GGDEF"/>
    <property type="match status" value="1"/>
</dbReference>
<keyword evidence="7" id="KW-1185">Reference proteome</keyword>
<evidence type="ECO:0000313" key="6">
    <source>
        <dbReference type="EMBL" id="PNF77848.1"/>
    </source>
</evidence>
<dbReference type="EC" id="2.7.7.65" evidence="3"/>
<dbReference type="GO" id="GO:1902201">
    <property type="term" value="P:negative regulation of bacterial-type flagellum-dependent cell motility"/>
    <property type="evidence" value="ECO:0007669"/>
    <property type="project" value="TreeGrafter"/>
</dbReference>
<evidence type="ECO:0000313" key="7">
    <source>
        <dbReference type="Proteomes" id="UP000235881"/>
    </source>
</evidence>
<feature type="transmembrane region" description="Helical" evidence="4">
    <location>
        <begin position="86"/>
        <end position="109"/>
    </location>
</feature>
<evidence type="ECO:0000259" key="5">
    <source>
        <dbReference type="PROSITE" id="PS50887"/>
    </source>
</evidence>
<dbReference type="CDD" id="cd01949">
    <property type="entry name" value="GGDEF"/>
    <property type="match status" value="1"/>
</dbReference>
<dbReference type="SUPFAM" id="SSF55073">
    <property type="entry name" value="Nucleotide cyclase"/>
    <property type="match status" value="1"/>
</dbReference>
<evidence type="ECO:0000256" key="2">
    <source>
        <dbReference type="ARBA" id="ARBA00004533"/>
    </source>
</evidence>
<dbReference type="InterPro" id="IPR029787">
    <property type="entry name" value="Nucleotide_cyclase"/>
</dbReference>
<dbReference type="RefSeq" id="WP_102827342.1">
    <property type="nucleotide sequence ID" value="NZ_CP065721.1"/>
</dbReference>
<dbReference type="AlphaFoldDB" id="A0A8E2U4N9"/>
<dbReference type="PROSITE" id="PS50887">
    <property type="entry name" value="GGDEF"/>
    <property type="match status" value="1"/>
</dbReference>
<dbReference type="FunFam" id="3.30.70.270:FF:000001">
    <property type="entry name" value="Diguanylate cyclase domain protein"/>
    <property type="match status" value="1"/>
</dbReference>
<reference evidence="6 7" key="1">
    <citation type="submission" date="2018-01" db="EMBL/GenBank/DDBJ databases">
        <title>Denitrification phenotypes of diverse strains of Pseudomonas stutzeri.</title>
        <authorList>
            <person name="Milligan D.A."/>
            <person name="Bergaust L."/>
            <person name="Bakken L.R."/>
            <person name="Frostegard A."/>
        </authorList>
    </citation>
    <scope>NUCLEOTIDE SEQUENCE [LARGE SCALE GENOMIC DNA]</scope>
    <source>
        <strain evidence="6 7">DSM 50238</strain>
    </source>
</reference>
<name>A0A8E2U4N9_9GAMM</name>
<comment type="subcellular location">
    <subcellularLocation>
        <location evidence="2">Cell inner membrane</location>
    </subcellularLocation>
</comment>
<feature type="transmembrane region" description="Helical" evidence="4">
    <location>
        <begin position="121"/>
        <end position="145"/>
    </location>
</feature>
<keyword evidence="4" id="KW-0812">Transmembrane</keyword>
<evidence type="ECO:0000256" key="4">
    <source>
        <dbReference type="SAM" id="Phobius"/>
    </source>
</evidence>
<comment type="caution">
    <text evidence="6">The sequence shown here is derived from an EMBL/GenBank/DDBJ whole genome shotgun (WGS) entry which is preliminary data.</text>
</comment>
<dbReference type="InterPro" id="IPR000160">
    <property type="entry name" value="GGDEF_dom"/>
</dbReference>
<sequence>MPDHPFTEATTRSSVSRRAFYPRFIGLGVGFFCVAAVFIERPATPVWTWALLIGFCYLWPFLAYWLSRRSPSPLRAERRQVLIDSLLGGFFIGAMQYNTLPSAVLLSMMAMNNCATGGAAFVLRGLLAQMAGMVLAGLLLGFGFAPRTSQMQIYACIPMLIVHPLVIGMVLYRLAMQLVRHKQALRELSRTDGLTGLFNRSYWDELFRLEFSHRQTRGGDAALALIDVDHFKNINDRYGHPLGDVVLRQVGACIARNLRVGDLSGRYGGDEFCVLLPGANGALAYEVMERLREDIARLDFDSAPQLSTSLSIGIAAFEPSMQDALEWIAAADRALYAAKHDGRNRISVAPSLGSHEAPLVAAL</sequence>
<comment type="cofactor">
    <cofactor evidence="1">
        <name>Mg(2+)</name>
        <dbReference type="ChEBI" id="CHEBI:18420"/>
    </cofactor>
</comment>
<feature type="transmembrane region" description="Helical" evidence="4">
    <location>
        <begin position="151"/>
        <end position="172"/>
    </location>
</feature>
<organism evidence="6 7">
    <name type="scientific">Stutzerimonas degradans</name>
    <dbReference type="NCBI Taxonomy" id="2968968"/>
    <lineage>
        <taxon>Bacteria</taxon>
        <taxon>Pseudomonadati</taxon>
        <taxon>Pseudomonadota</taxon>
        <taxon>Gammaproteobacteria</taxon>
        <taxon>Pseudomonadales</taxon>
        <taxon>Pseudomonadaceae</taxon>
        <taxon>Stutzerimonas</taxon>
    </lineage>
</organism>
<dbReference type="Pfam" id="PF05230">
    <property type="entry name" value="MASE2"/>
    <property type="match status" value="1"/>
</dbReference>
<feature type="transmembrane region" description="Helical" evidence="4">
    <location>
        <begin position="46"/>
        <end position="66"/>
    </location>
</feature>
<proteinExistence type="predicted"/>
<protein>
    <recommendedName>
        <fullName evidence="3">diguanylate cyclase</fullName>
        <ecNumber evidence="3">2.7.7.65</ecNumber>
    </recommendedName>
</protein>
<dbReference type="Proteomes" id="UP000235881">
    <property type="component" value="Unassembled WGS sequence"/>
</dbReference>
<keyword evidence="4" id="KW-0472">Membrane</keyword>
<dbReference type="GO" id="GO:0043709">
    <property type="term" value="P:cell adhesion involved in single-species biofilm formation"/>
    <property type="evidence" value="ECO:0007669"/>
    <property type="project" value="TreeGrafter"/>
</dbReference>
<evidence type="ECO:0000256" key="1">
    <source>
        <dbReference type="ARBA" id="ARBA00001946"/>
    </source>
</evidence>
<dbReference type="GO" id="GO:0005886">
    <property type="term" value="C:plasma membrane"/>
    <property type="evidence" value="ECO:0007669"/>
    <property type="project" value="UniProtKB-SubCell"/>
</dbReference>
<dbReference type="InterPro" id="IPR043128">
    <property type="entry name" value="Rev_trsase/Diguanyl_cyclase"/>
</dbReference>
<dbReference type="GO" id="GO:0052621">
    <property type="term" value="F:diguanylate cyclase activity"/>
    <property type="evidence" value="ECO:0007669"/>
    <property type="project" value="UniProtKB-EC"/>
</dbReference>
<feature type="domain" description="GGDEF" evidence="5">
    <location>
        <begin position="219"/>
        <end position="351"/>
    </location>
</feature>
<evidence type="ECO:0000256" key="3">
    <source>
        <dbReference type="ARBA" id="ARBA00012528"/>
    </source>
</evidence>
<feature type="transmembrane region" description="Helical" evidence="4">
    <location>
        <begin position="20"/>
        <end position="39"/>
    </location>
</feature>
<keyword evidence="4" id="KW-1133">Transmembrane helix</keyword>
<dbReference type="Gene3D" id="3.30.70.270">
    <property type="match status" value="1"/>
</dbReference>
<dbReference type="InterPro" id="IPR050469">
    <property type="entry name" value="Diguanylate_Cyclase"/>
</dbReference>
<dbReference type="PANTHER" id="PTHR45138:SF24">
    <property type="entry name" value="DIGUANYLATE CYCLASE DGCC-RELATED"/>
    <property type="match status" value="1"/>
</dbReference>
<dbReference type="EMBL" id="POUK01000001">
    <property type="protein sequence ID" value="PNF77848.1"/>
    <property type="molecule type" value="Genomic_DNA"/>
</dbReference>
<dbReference type="InterPro" id="IPR007894">
    <property type="entry name" value="MASE2"/>
</dbReference>
<accession>A0A8E2U4N9</accession>
<dbReference type="SMART" id="SM00267">
    <property type="entry name" value="GGDEF"/>
    <property type="match status" value="1"/>
</dbReference>
<dbReference type="PANTHER" id="PTHR45138">
    <property type="entry name" value="REGULATORY COMPONENTS OF SENSORY TRANSDUCTION SYSTEM"/>
    <property type="match status" value="1"/>
</dbReference>